<keyword evidence="2" id="KW-0573">Peptidoglycan synthesis</keyword>
<dbReference type="HOGENOM" id="CLU_041534_0_0_9"/>
<dbReference type="Pfam" id="PF08353">
    <property type="entry name" value="MurT_C"/>
    <property type="match status" value="1"/>
</dbReference>
<dbReference type="SUPFAM" id="SSF53623">
    <property type="entry name" value="MurD-like peptide ligases, catalytic domain"/>
    <property type="match status" value="1"/>
</dbReference>
<gene>
    <name evidence="2" type="primary">murT</name>
    <name evidence="5" type="ORF">HMP0721_0226</name>
</gene>
<dbReference type="GO" id="GO:0009252">
    <property type="term" value="P:peptidoglycan biosynthetic process"/>
    <property type="evidence" value="ECO:0007669"/>
    <property type="project" value="UniProtKB-UniRule"/>
</dbReference>
<evidence type="ECO:0000313" key="6">
    <source>
        <dbReference type="Proteomes" id="UP000004754"/>
    </source>
</evidence>
<dbReference type="OrthoDB" id="9803907at2"/>
<evidence type="ECO:0000256" key="1">
    <source>
        <dbReference type="ARBA" id="ARBA00004752"/>
    </source>
</evidence>
<dbReference type="Pfam" id="PF08245">
    <property type="entry name" value="Mur_ligase_M"/>
    <property type="match status" value="1"/>
</dbReference>
<dbReference type="PANTHER" id="PTHR23135:SF7">
    <property type="entry name" value="LIPID II ISOGLUTAMINYL SYNTHASE (GLUTAMINE-HYDROLYZING) SUBUNIT MURT"/>
    <property type="match status" value="1"/>
</dbReference>
<keyword evidence="2" id="KW-0133">Cell shape</keyword>
<feature type="domain" description="Mur ligase central" evidence="3">
    <location>
        <begin position="54"/>
        <end position="195"/>
    </location>
</feature>
<feature type="binding site" evidence="2">
    <location>
        <position position="231"/>
    </location>
    <ligand>
        <name>Zn(2+)</name>
        <dbReference type="ChEBI" id="CHEBI:29105"/>
    </ligand>
</feature>
<proteinExistence type="inferred from homology"/>
<dbReference type="HAMAP" id="MF_02214">
    <property type="entry name" value="Lipid_II_synth_MurT"/>
    <property type="match status" value="1"/>
</dbReference>
<name>E6MDZ3_9FIRM</name>
<dbReference type="GO" id="GO:0016881">
    <property type="term" value="F:acid-amino acid ligase activity"/>
    <property type="evidence" value="ECO:0007669"/>
    <property type="project" value="InterPro"/>
</dbReference>
<dbReference type="InterPro" id="IPR043703">
    <property type="entry name" value="Lipid_II_synth_MurT"/>
</dbReference>
<comment type="catalytic activity">
    <reaction evidence="2">
        <text>beta-D-GlcNAc-(1-&gt;4)-Mur2Ac(oyl-L-Ala-gamma-D-Glu-L-Lys-D-Ala-D-Ala)-di-trans,octa-cis-undecaprenyl diphosphate + ATP = beta-D-GlcNAc-(1-&gt;4)-Mur2Ac(oyl-L-Ala-gamma-D-O-P-Glu-L-Lys-D-Ala-D-Ala)-di-trans,octa-cis-undecaprenyl diphosphate + ADP</text>
        <dbReference type="Rhea" id="RHEA:59488"/>
        <dbReference type="ChEBI" id="CHEBI:30616"/>
        <dbReference type="ChEBI" id="CHEBI:60033"/>
        <dbReference type="ChEBI" id="CHEBI:143132"/>
        <dbReference type="ChEBI" id="CHEBI:456216"/>
    </reaction>
</comment>
<keyword evidence="2" id="KW-0862">Zinc</keyword>
<sequence length="456" mass="50028">MKLQAYLSILASKMTRGLLRAVGRGGTDFPGRVAMKFDHQILKRVSRGVTCIIVTGTNGKTTSSRMIEQALTDAGASFFCNKSGANLISGITAEFIDNATFGGRCKKDYALIECDEAAFKEVSTMVNAKAVVVTNIFRDQLDRYGEVTHTLDNIKIGISHSPNATLCLNADDSLVASIAGDYDNPVIFYGVNVPIYQKRVAEVSDAPYCIKCKHEYVYDYTTYGHLGGYRCPHCGYRRPEPAVAVTEVIASDAEHSEVTIAVGDQTYPATINLPGGYNIYNACGTVAAGKALHFDTETVVHSLSAFAAGFGRMEKFTIDGTDMRMILVKNPAGCNQTLNFVTNTTEPAAFVVCLNDRDADGTDISWIWDVDFEQIVAMGDKLTVLYVSGVRADEMALRFKYAGIPEDKMQVIPDYETLMQACAAQDHPVYIMPTYTAMMDLRAKITKLYGIKNFWE</sequence>
<comment type="subunit">
    <text evidence="2">Forms a heterodimer with GatD.</text>
</comment>
<dbReference type="Gene3D" id="3.40.1190.10">
    <property type="entry name" value="Mur-like, catalytic domain"/>
    <property type="match status" value="1"/>
</dbReference>
<feature type="binding site" evidence="2">
    <location>
        <position position="212"/>
    </location>
    <ligand>
        <name>Zn(2+)</name>
        <dbReference type="ChEBI" id="CHEBI:29105"/>
    </ligand>
</feature>
<keyword evidence="2" id="KW-0067">ATP-binding</keyword>
<keyword evidence="2 5" id="KW-0436">Ligase</keyword>
<dbReference type="GO" id="GO:0008270">
    <property type="term" value="F:zinc ion binding"/>
    <property type="evidence" value="ECO:0007669"/>
    <property type="project" value="UniProtKB-UniRule"/>
</dbReference>
<evidence type="ECO:0000259" key="4">
    <source>
        <dbReference type="Pfam" id="PF08353"/>
    </source>
</evidence>
<dbReference type="EC" id="6.3.5.13" evidence="2"/>
<dbReference type="InterPro" id="IPR036565">
    <property type="entry name" value="Mur-like_cat_sf"/>
</dbReference>
<dbReference type="EMBL" id="AEQN01000005">
    <property type="protein sequence ID" value="EFV02752.1"/>
    <property type="molecule type" value="Genomic_DNA"/>
</dbReference>
<feature type="binding site" evidence="2">
    <location>
        <position position="234"/>
    </location>
    <ligand>
        <name>Zn(2+)</name>
        <dbReference type="ChEBI" id="CHEBI:29105"/>
    </ligand>
</feature>
<comment type="function">
    <text evidence="2">The lipid II isoglutaminyl synthase complex catalyzes the formation of alpha-D-isoglutamine in the cell wall lipid II stem peptide. The MurT subunit catalyzes the ATP-dependent amidation of D-glutamate residue of lipid II, converting it to an isoglutamine residue.</text>
</comment>
<dbReference type="GO" id="GO:0005524">
    <property type="term" value="F:ATP binding"/>
    <property type="evidence" value="ECO:0007669"/>
    <property type="project" value="UniProtKB-UniRule"/>
</dbReference>
<reference evidence="5 6" key="1">
    <citation type="submission" date="2010-12" db="EMBL/GenBank/DDBJ databases">
        <authorList>
            <person name="Muzny D."/>
            <person name="Qin X."/>
            <person name="Deng J."/>
            <person name="Jiang H."/>
            <person name="Liu Y."/>
            <person name="Qu J."/>
            <person name="Song X.-Z."/>
            <person name="Zhang L."/>
            <person name="Thornton R."/>
            <person name="Coyle M."/>
            <person name="Francisco L."/>
            <person name="Jackson L."/>
            <person name="Javaid M."/>
            <person name="Korchina V."/>
            <person name="Kovar C."/>
            <person name="Mata R."/>
            <person name="Mathew T."/>
            <person name="Ngo R."/>
            <person name="Nguyen L."/>
            <person name="Nguyen N."/>
            <person name="Okwuonu G."/>
            <person name="Ongeri F."/>
            <person name="Pham C."/>
            <person name="Simmons D."/>
            <person name="Wilczek-Boney K."/>
            <person name="Hale W."/>
            <person name="Jakkamsetti A."/>
            <person name="Pham P."/>
            <person name="Ruth R."/>
            <person name="San Lucas F."/>
            <person name="Warren J."/>
            <person name="Zhang J."/>
            <person name="Zhao Z."/>
            <person name="Zhou C."/>
            <person name="Zhu D."/>
            <person name="Lee S."/>
            <person name="Bess C."/>
            <person name="Blankenburg K."/>
            <person name="Forbes L."/>
            <person name="Fu Q."/>
            <person name="Gubbala S."/>
            <person name="Hirani K."/>
            <person name="Jayaseelan J.C."/>
            <person name="Lara F."/>
            <person name="Munidasa M."/>
            <person name="Palculict T."/>
            <person name="Patil S."/>
            <person name="Pu L.-L."/>
            <person name="Saada N."/>
            <person name="Tang L."/>
            <person name="Weissenberger G."/>
            <person name="Zhu Y."/>
            <person name="Hemphill L."/>
            <person name="Shang Y."/>
            <person name="Youmans B."/>
            <person name="Ayvaz T."/>
            <person name="Ross M."/>
            <person name="Santibanez J."/>
            <person name="Aqrawi P."/>
            <person name="Gross S."/>
            <person name="Joshi V."/>
            <person name="Fowler G."/>
            <person name="Nazareth L."/>
            <person name="Reid J."/>
            <person name="Worley K."/>
            <person name="Petrosino J."/>
            <person name="Highlander S."/>
            <person name="Gibbs R."/>
        </authorList>
    </citation>
    <scope>NUCLEOTIDE SEQUENCE [LARGE SCALE GENOMIC DNA]</scope>
    <source>
        <strain evidence="5 6">ATCC 23263</strain>
    </source>
</reference>
<evidence type="ECO:0000256" key="2">
    <source>
        <dbReference type="HAMAP-Rule" id="MF_02214"/>
    </source>
</evidence>
<dbReference type="InterPro" id="IPR013221">
    <property type="entry name" value="Mur_ligase_cen"/>
</dbReference>
<dbReference type="Proteomes" id="UP000004754">
    <property type="component" value="Unassembled WGS sequence"/>
</dbReference>
<keyword evidence="2" id="KW-0479">Metal-binding</keyword>
<dbReference type="PANTHER" id="PTHR23135">
    <property type="entry name" value="MUR LIGASE FAMILY MEMBER"/>
    <property type="match status" value="1"/>
</dbReference>
<dbReference type="InterPro" id="IPR013564">
    <property type="entry name" value="MurT_C"/>
</dbReference>
<dbReference type="STRING" id="887929.HMP0721_0226"/>
<dbReference type="GO" id="GO:0071555">
    <property type="term" value="P:cell wall organization"/>
    <property type="evidence" value="ECO:0007669"/>
    <property type="project" value="UniProtKB-KW"/>
</dbReference>
<keyword evidence="2" id="KW-0547">Nucleotide-binding</keyword>
<organism evidence="5 6">
    <name type="scientific">Pseudoramibacter alactolyticus ATCC 23263</name>
    <dbReference type="NCBI Taxonomy" id="887929"/>
    <lineage>
        <taxon>Bacteria</taxon>
        <taxon>Bacillati</taxon>
        <taxon>Bacillota</taxon>
        <taxon>Clostridia</taxon>
        <taxon>Eubacteriales</taxon>
        <taxon>Eubacteriaceae</taxon>
        <taxon>Pseudoramibacter</taxon>
    </lineage>
</organism>
<comment type="similarity">
    <text evidence="2">Belongs to the MurCDEF family. MurT subfamily.</text>
</comment>
<dbReference type="RefSeq" id="WP_006597643.1">
    <property type="nucleotide sequence ID" value="NZ_GL622359.1"/>
</dbReference>
<dbReference type="eggNOG" id="COG0771">
    <property type="taxonomic scope" value="Bacteria"/>
</dbReference>
<comment type="caution">
    <text evidence="5">The sequence shown here is derived from an EMBL/GenBank/DDBJ whole genome shotgun (WGS) entry which is preliminary data.</text>
</comment>
<feature type="binding site" evidence="2">
    <location>
        <position position="209"/>
    </location>
    <ligand>
        <name>Zn(2+)</name>
        <dbReference type="ChEBI" id="CHEBI:29105"/>
    </ligand>
</feature>
<keyword evidence="6" id="KW-1185">Reference proteome</keyword>
<comment type="pathway">
    <text evidence="1 2">Cell wall biogenesis; peptidoglycan biosynthesis.</text>
</comment>
<feature type="domain" description="Lipid II isoglutaminyl synthase (glutamine-hydrolyzing) subunit MurT C-terminal" evidence="4">
    <location>
        <begin position="327"/>
        <end position="438"/>
    </location>
</feature>
<feature type="active site" evidence="2">
    <location>
        <position position="363"/>
    </location>
</feature>
<protein>
    <recommendedName>
        <fullName evidence="2">Lipid II isoglutaminyl synthase (glutamine-hydrolyzing) subunit MurT</fullName>
        <ecNumber evidence="2">6.3.5.13</ecNumber>
    </recommendedName>
</protein>
<dbReference type="AlphaFoldDB" id="E6MDZ3"/>
<dbReference type="UniPathway" id="UPA00219"/>
<accession>E6MDZ3</accession>
<dbReference type="GO" id="GO:0140282">
    <property type="term" value="F:carbon-nitrogen ligase activity on lipid II"/>
    <property type="evidence" value="ECO:0007669"/>
    <property type="project" value="UniProtKB-UniRule"/>
</dbReference>
<evidence type="ECO:0000313" key="5">
    <source>
        <dbReference type="EMBL" id="EFV02752.1"/>
    </source>
</evidence>
<dbReference type="GO" id="GO:0008360">
    <property type="term" value="P:regulation of cell shape"/>
    <property type="evidence" value="ECO:0007669"/>
    <property type="project" value="UniProtKB-KW"/>
</dbReference>
<comment type="catalytic activity">
    <reaction evidence="2">
        <text>beta-D-GlcNAc-(1-&gt;4)-Mur2Ac(oyl-L-Ala-gamma-D-Glu-L-Lys-D-Ala-D-Ala)-di-trans,octa-cis-undecaprenyl diphosphate + L-glutamine + ATP + H2O = beta-D-GlcNAc-(1-&gt;4)-Mur2Ac(oyl-L-Ala-D-isoglutaminyl-L-Lys-D-Ala-D-Ala)-di-trans,octa-cis-undecaprenyl diphosphate + L-glutamate + ADP + phosphate + H(+)</text>
        <dbReference type="Rhea" id="RHEA:57928"/>
        <dbReference type="ChEBI" id="CHEBI:15377"/>
        <dbReference type="ChEBI" id="CHEBI:15378"/>
        <dbReference type="ChEBI" id="CHEBI:29985"/>
        <dbReference type="ChEBI" id="CHEBI:30616"/>
        <dbReference type="ChEBI" id="CHEBI:43474"/>
        <dbReference type="ChEBI" id="CHEBI:58359"/>
        <dbReference type="ChEBI" id="CHEBI:60033"/>
        <dbReference type="ChEBI" id="CHEBI:62233"/>
        <dbReference type="ChEBI" id="CHEBI:456216"/>
        <dbReference type="EC" id="6.3.5.13"/>
    </reaction>
</comment>
<evidence type="ECO:0000259" key="3">
    <source>
        <dbReference type="Pfam" id="PF08245"/>
    </source>
</evidence>
<keyword evidence="2" id="KW-0961">Cell wall biogenesis/degradation</keyword>
<comment type="catalytic activity">
    <reaction evidence="2">
        <text>beta-D-GlcNAc-(1-&gt;4)-Mur2Ac(oyl-L-Ala-gamma-D-O-P-Glu-L-Lys-D-Ala-D-Ala)-di-trans,octa-cis-undecaprenyl diphosphate + NH4(+) = beta-D-GlcNAc-(1-&gt;4)-Mur2Ac(oyl-L-Ala-D-isoglutaminyl-L-Lys-D-Ala-D-Ala)-di-trans,octa-cis-undecaprenyl diphosphate + phosphate + H(+)</text>
        <dbReference type="Rhea" id="RHEA:57932"/>
        <dbReference type="ChEBI" id="CHEBI:15378"/>
        <dbReference type="ChEBI" id="CHEBI:28938"/>
        <dbReference type="ChEBI" id="CHEBI:43474"/>
        <dbReference type="ChEBI" id="CHEBI:62233"/>
        <dbReference type="ChEBI" id="CHEBI:143132"/>
    </reaction>
</comment>